<name>A0A835H7R6_9MAGN</name>
<keyword evidence="2" id="KW-0723">Serine/threonine-protein kinase</keyword>
<dbReference type="Gene3D" id="1.10.510.10">
    <property type="entry name" value="Transferase(Phosphotransferase) domain 1"/>
    <property type="match status" value="1"/>
</dbReference>
<evidence type="ECO:0000256" key="3">
    <source>
        <dbReference type="ARBA" id="ARBA00022692"/>
    </source>
</evidence>
<comment type="caution">
    <text evidence="9">The sequence shown here is derived from an EMBL/GenBank/DDBJ whole genome shotgun (WGS) entry which is preliminary data.</text>
</comment>
<evidence type="ECO:0000256" key="7">
    <source>
        <dbReference type="ARBA" id="ARBA00023180"/>
    </source>
</evidence>
<keyword evidence="5" id="KW-1133">Transmembrane helix</keyword>
<keyword evidence="2" id="KW-0808">Transferase</keyword>
<dbReference type="InterPro" id="IPR000719">
    <property type="entry name" value="Prot_kinase_dom"/>
</dbReference>
<evidence type="ECO:0000259" key="8">
    <source>
        <dbReference type="PROSITE" id="PS50011"/>
    </source>
</evidence>
<accession>A0A835H7R6</accession>
<evidence type="ECO:0000256" key="4">
    <source>
        <dbReference type="ARBA" id="ARBA00022729"/>
    </source>
</evidence>
<comment type="subcellular location">
    <subcellularLocation>
        <location evidence="1">Membrane</location>
        <topology evidence="1">Single-pass type I membrane protein</topology>
    </subcellularLocation>
</comment>
<gene>
    <name evidence="9" type="ORF">IFM89_021023</name>
</gene>
<keyword evidence="4" id="KW-0732">Signal</keyword>
<proteinExistence type="predicted"/>
<sequence length="125" mass="13674">MAKPHPTRDISVVSMVGARGTIGYIAPEVCCRNFGGVSHKSDVYSYGMMVLEMIGGRKNIDVAVENMKSSGRLNALEAEVAGAELACNLLKKYQPNQTLILGDSRYLMQLLRNNGEDAGWQHKSE</sequence>
<dbReference type="GO" id="GO:0005524">
    <property type="term" value="F:ATP binding"/>
    <property type="evidence" value="ECO:0007669"/>
    <property type="project" value="InterPro"/>
</dbReference>
<protein>
    <recommendedName>
        <fullName evidence="8">Protein kinase domain-containing protein</fullName>
    </recommendedName>
</protein>
<evidence type="ECO:0000313" key="9">
    <source>
        <dbReference type="EMBL" id="KAF9593267.1"/>
    </source>
</evidence>
<dbReference type="InterPro" id="IPR011009">
    <property type="entry name" value="Kinase-like_dom_sf"/>
</dbReference>
<dbReference type="PANTHER" id="PTHR27009">
    <property type="entry name" value="RUST RESISTANCE KINASE LR10-RELATED"/>
    <property type="match status" value="1"/>
</dbReference>
<dbReference type="GO" id="GO:0016020">
    <property type="term" value="C:membrane"/>
    <property type="evidence" value="ECO:0007669"/>
    <property type="project" value="UniProtKB-SubCell"/>
</dbReference>
<dbReference type="GO" id="GO:0004674">
    <property type="term" value="F:protein serine/threonine kinase activity"/>
    <property type="evidence" value="ECO:0007669"/>
    <property type="project" value="UniProtKB-KW"/>
</dbReference>
<dbReference type="SUPFAM" id="SSF56112">
    <property type="entry name" value="Protein kinase-like (PK-like)"/>
    <property type="match status" value="1"/>
</dbReference>
<keyword evidence="10" id="KW-1185">Reference proteome</keyword>
<keyword evidence="2" id="KW-0418">Kinase</keyword>
<reference evidence="9 10" key="1">
    <citation type="submission" date="2020-10" db="EMBL/GenBank/DDBJ databases">
        <title>The Coptis chinensis genome and diversification of protoberbering-type alkaloids.</title>
        <authorList>
            <person name="Wang B."/>
            <person name="Shu S."/>
            <person name="Song C."/>
            <person name="Liu Y."/>
        </authorList>
    </citation>
    <scope>NUCLEOTIDE SEQUENCE [LARGE SCALE GENOMIC DNA]</scope>
    <source>
        <strain evidence="9">HL-2020</strain>
        <tissue evidence="9">Leaf</tissue>
    </source>
</reference>
<keyword evidence="7" id="KW-0325">Glycoprotein</keyword>
<organism evidence="9 10">
    <name type="scientific">Coptis chinensis</name>
    <dbReference type="NCBI Taxonomy" id="261450"/>
    <lineage>
        <taxon>Eukaryota</taxon>
        <taxon>Viridiplantae</taxon>
        <taxon>Streptophyta</taxon>
        <taxon>Embryophyta</taxon>
        <taxon>Tracheophyta</taxon>
        <taxon>Spermatophyta</taxon>
        <taxon>Magnoliopsida</taxon>
        <taxon>Ranunculales</taxon>
        <taxon>Ranunculaceae</taxon>
        <taxon>Coptidoideae</taxon>
        <taxon>Coptis</taxon>
    </lineage>
</organism>
<keyword evidence="6" id="KW-0472">Membrane</keyword>
<keyword evidence="3" id="KW-0812">Transmembrane</keyword>
<evidence type="ECO:0000256" key="5">
    <source>
        <dbReference type="ARBA" id="ARBA00022989"/>
    </source>
</evidence>
<evidence type="ECO:0000313" key="10">
    <source>
        <dbReference type="Proteomes" id="UP000631114"/>
    </source>
</evidence>
<dbReference type="EMBL" id="JADFTS010000008">
    <property type="protein sequence ID" value="KAF9593267.1"/>
    <property type="molecule type" value="Genomic_DNA"/>
</dbReference>
<evidence type="ECO:0000256" key="6">
    <source>
        <dbReference type="ARBA" id="ARBA00023136"/>
    </source>
</evidence>
<dbReference type="AlphaFoldDB" id="A0A835H7R6"/>
<dbReference type="OrthoDB" id="547665at2759"/>
<feature type="domain" description="Protein kinase" evidence="8">
    <location>
        <begin position="1"/>
        <end position="125"/>
    </location>
</feature>
<evidence type="ECO:0000256" key="2">
    <source>
        <dbReference type="ARBA" id="ARBA00022527"/>
    </source>
</evidence>
<dbReference type="PROSITE" id="PS50011">
    <property type="entry name" value="PROTEIN_KINASE_DOM"/>
    <property type="match status" value="1"/>
</dbReference>
<evidence type="ECO:0000256" key="1">
    <source>
        <dbReference type="ARBA" id="ARBA00004479"/>
    </source>
</evidence>
<dbReference type="InterPro" id="IPR045874">
    <property type="entry name" value="LRK10/LRL21-25-like"/>
</dbReference>
<dbReference type="Proteomes" id="UP000631114">
    <property type="component" value="Unassembled WGS sequence"/>
</dbReference>